<reference evidence="1 3" key="2">
    <citation type="submission" date="2020-11" db="EMBL/GenBank/DDBJ databases">
        <authorList>
            <consortium name="Pathogen Informatics"/>
        </authorList>
    </citation>
    <scope>NUCLEOTIDE SEQUENCE [LARGE SCALE GENOMIC DNA]</scope>
    <source>
        <strain evidence="1 3">NCTC12218</strain>
    </source>
</reference>
<dbReference type="AlphaFoldDB" id="A0A7Z7VW28"/>
<dbReference type="EMBL" id="UHEF01000001">
    <property type="protein sequence ID" value="SUM86138.1"/>
    <property type="molecule type" value="Genomic_DNA"/>
</dbReference>
<proteinExistence type="predicted"/>
<dbReference type="Proteomes" id="UP000264146">
    <property type="component" value="Chromosome"/>
</dbReference>
<evidence type="ECO:0000313" key="2">
    <source>
        <dbReference type="EMBL" id="SUM86138.1"/>
    </source>
</evidence>
<accession>A0A7Z7VW28</accession>
<name>A0A7Z7VW28_STASC</name>
<sequence>MYKIAIAGAGAMGGRIGTSLKKSRLRCDFD</sequence>
<reference evidence="2" key="1">
    <citation type="submission" date="2018-06" db="EMBL/GenBank/DDBJ databases">
        <authorList>
            <consortium name="Pathogen Informatics"/>
            <person name="Doyle S."/>
        </authorList>
    </citation>
    <scope>NUCLEOTIDE SEQUENCE [LARGE SCALE GENOMIC DNA]</scope>
    <source>
        <strain evidence="2">NCTC12218</strain>
    </source>
</reference>
<dbReference type="EMBL" id="LR962863">
    <property type="protein sequence ID" value="CAD7358588.1"/>
    <property type="molecule type" value="Genomic_DNA"/>
</dbReference>
<evidence type="ECO:0000313" key="3">
    <source>
        <dbReference type="Proteomes" id="UP000264146"/>
    </source>
</evidence>
<protein>
    <submittedName>
        <fullName evidence="2">Uncharacterized protein</fullName>
    </submittedName>
</protein>
<organism evidence="2">
    <name type="scientific">Staphylococcus schleiferi</name>
    <dbReference type="NCBI Taxonomy" id="1295"/>
    <lineage>
        <taxon>Bacteria</taxon>
        <taxon>Bacillati</taxon>
        <taxon>Bacillota</taxon>
        <taxon>Bacilli</taxon>
        <taxon>Bacillales</taxon>
        <taxon>Staphylococcaceae</taxon>
        <taxon>Staphylococcus</taxon>
    </lineage>
</organism>
<evidence type="ECO:0000313" key="1">
    <source>
        <dbReference type="EMBL" id="CAD7358588.1"/>
    </source>
</evidence>
<gene>
    <name evidence="2" type="ORF">NCTC12218_00169</name>
</gene>